<keyword evidence="1" id="KW-1133">Transmembrane helix</keyword>
<reference evidence="2 3" key="1">
    <citation type="submission" date="2020-11" db="EMBL/GenBank/DDBJ databases">
        <title>Carbohydrate-dependent, anaerobic sulfur respiration: A novel catabolism in halophilic archaea.</title>
        <authorList>
            <person name="Sorokin D.Y."/>
            <person name="Messina E."/>
            <person name="Smedile F."/>
            <person name="La Cono V."/>
            <person name="Hallsworth J.E."/>
            <person name="Yakimov M.M."/>
        </authorList>
    </citation>
    <scope>NUCLEOTIDE SEQUENCE [LARGE SCALE GENOMIC DNA]</scope>
    <source>
        <strain evidence="2 3">HSR-Est</strain>
    </source>
</reference>
<accession>A0A897NTD6</accession>
<dbReference type="AlphaFoldDB" id="A0A897NTD6"/>
<gene>
    <name evidence="2" type="ORF">HSEST_2622</name>
</gene>
<feature type="transmembrane region" description="Helical" evidence="1">
    <location>
        <begin position="44"/>
        <end position="65"/>
    </location>
</feature>
<feature type="transmembrane region" description="Helical" evidence="1">
    <location>
        <begin position="77"/>
        <end position="100"/>
    </location>
</feature>
<keyword evidence="3" id="KW-1185">Reference proteome</keyword>
<dbReference type="GeneID" id="68859253"/>
<sequence length="101" mass="10022">MAFPLRAAASPRRIYGIGVSILGIGNLSYGVGQYVGGSQLPVVSLLQLVMGTTLVVIGGLVIAGSDRLSPPDLSDRALLAIGAVGGLVGAYMTAGGIVLLG</sequence>
<keyword evidence="1" id="KW-0472">Membrane</keyword>
<keyword evidence="1" id="KW-0812">Transmembrane</keyword>
<proteinExistence type="predicted"/>
<protein>
    <submittedName>
        <fullName evidence="2">Putative membrane protein</fullName>
    </submittedName>
</protein>
<dbReference type="RefSeq" id="WP_229121400.1">
    <property type="nucleotide sequence ID" value="NZ_CP064791.1"/>
</dbReference>
<evidence type="ECO:0000313" key="2">
    <source>
        <dbReference type="EMBL" id="QSG16132.1"/>
    </source>
</evidence>
<dbReference type="Proteomes" id="UP000663292">
    <property type="component" value="Chromosome"/>
</dbReference>
<name>A0A897NTD6_9EURY</name>
<dbReference type="EMBL" id="CP064791">
    <property type="protein sequence ID" value="QSG16132.1"/>
    <property type="molecule type" value="Genomic_DNA"/>
</dbReference>
<feature type="transmembrane region" description="Helical" evidence="1">
    <location>
        <begin position="12"/>
        <end position="32"/>
    </location>
</feature>
<evidence type="ECO:0000313" key="3">
    <source>
        <dbReference type="Proteomes" id="UP000663292"/>
    </source>
</evidence>
<organism evidence="2 3">
    <name type="scientific">Halapricum desulfuricans</name>
    <dbReference type="NCBI Taxonomy" id="2841257"/>
    <lineage>
        <taxon>Archaea</taxon>
        <taxon>Methanobacteriati</taxon>
        <taxon>Methanobacteriota</taxon>
        <taxon>Stenosarchaea group</taxon>
        <taxon>Halobacteria</taxon>
        <taxon>Halobacteriales</taxon>
        <taxon>Haloarculaceae</taxon>
        <taxon>Halapricum</taxon>
    </lineage>
</organism>
<evidence type="ECO:0000256" key="1">
    <source>
        <dbReference type="SAM" id="Phobius"/>
    </source>
</evidence>